<reference evidence="3" key="2">
    <citation type="journal article" date="2023" name="Infect Dis Poverty">
        <title>Chromosome-scale genome of the human blood fluke Schistosoma mekongi and its implications for public health.</title>
        <authorList>
            <person name="Zhou M."/>
            <person name="Xu L."/>
            <person name="Xu D."/>
            <person name="Chen W."/>
            <person name="Khan J."/>
            <person name="Hu Y."/>
            <person name="Huang H."/>
            <person name="Wei H."/>
            <person name="Zhang Y."/>
            <person name="Chusongsang P."/>
            <person name="Tanasarnprasert K."/>
            <person name="Hu X."/>
            <person name="Limpanont Y."/>
            <person name="Lv Z."/>
        </authorList>
    </citation>
    <scope>NUCLEOTIDE SEQUENCE</scope>
    <source>
        <strain evidence="3">LV_2022a</strain>
    </source>
</reference>
<dbReference type="InterPro" id="IPR046448">
    <property type="entry name" value="ECSIT_N"/>
</dbReference>
<accession>A0AAE1ZLL7</accession>
<dbReference type="Pfam" id="PF06239">
    <property type="entry name" value="ECSIT_N"/>
    <property type="match status" value="1"/>
</dbReference>
<feature type="region of interest" description="Disordered" evidence="1">
    <location>
        <begin position="421"/>
        <end position="447"/>
    </location>
</feature>
<feature type="compositionally biased region" description="Polar residues" evidence="1">
    <location>
        <begin position="369"/>
        <end position="380"/>
    </location>
</feature>
<gene>
    <name evidence="3" type="ORF">MN116_000693</name>
</gene>
<dbReference type="GO" id="GO:0045087">
    <property type="term" value="P:innate immune response"/>
    <property type="evidence" value="ECO:0007669"/>
    <property type="project" value="TreeGrafter"/>
</dbReference>
<protein>
    <recommendedName>
        <fullName evidence="2">ECSIT N-terminal domain-containing protein</fullName>
    </recommendedName>
</protein>
<dbReference type="Proteomes" id="UP001292079">
    <property type="component" value="Unassembled WGS sequence"/>
</dbReference>
<evidence type="ECO:0000259" key="2">
    <source>
        <dbReference type="Pfam" id="PF06239"/>
    </source>
</evidence>
<dbReference type="PANTHER" id="PTHR13113">
    <property type="entry name" value="ECSIT EVOLUTIONARILY CONSERVED SIGNALING INTERMEDIATE IN TOLL PATHWAYS"/>
    <property type="match status" value="1"/>
</dbReference>
<feature type="domain" description="ECSIT N-terminal" evidence="2">
    <location>
        <begin position="96"/>
        <end position="272"/>
    </location>
</feature>
<feature type="compositionally biased region" description="Basic and acidic residues" evidence="1">
    <location>
        <begin position="432"/>
        <end position="447"/>
    </location>
</feature>
<dbReference type="EMBL" id="JALJAT010000001">
    <property type="protein sequence ID" value="KAK4476268.1"/>
    <property type="molecule type" value="Genomic_DNA"/>
</dbReference>
<feature type="compositionally biased region" description="Low complexity" evidence="1">
    <location>
        <begin position="421"/>
        <end position="431"/>
    </location>
</feature>
<sequence length="447" mass="52457">MMRTELLPRLRLLIALRRVSVHENKLNSMKLLMPVASRSASFFSFIRSKLSEAASSQSKESQSTPNNIEWLDAVQEAERSELLPLKGSETNMTRTELRKWKKRAFLHILEMFIQRSGPTRKGFTSFIQYALTKMPEYETFDDLECYKAIIRLFPTGRMTVKRFFQADFVHFPKQQQVMIDLLNQMARYHVLPDDEVGQMIIDVFGWRNHAMQHYRRLMYWMPKLYYCNPWPLPLRITDDLDVDPLKLGWLIAERICPDRMTEFTVVQISSTSTSVDKPDSLISAQSPEQRALLAYCTKRNHNNNNDHNQCLKPIIYLDGPHYVWFRNLQATYYTLWTEIDADRLKKEIATVKANQVPKYSAEDLKESEQQQQGQYERSNFPQVPLPASPVLIRLWLNELRAKNPFFDDATLVIRVPMNIEQNKSTNNNNNMDDSKNQDNDLKIKSYI</sequence>
<name>A0AAE1ZLL7_SCHME</name>
<evidence type="ECO:0000313" key="4">
    <source>
        <dbReference type="Proteomes" id="UP001292079"/>
    </source>
</evidence>
<reference evidence="3" key="1">
    <citation type="submission" date="2022-04" db="EMBL/GenBank/DDBJ databases">
        <authorList>
            <person name="Xu L."/>
            <person name="Lv Z."/>
        </authorList>
    </citation>
    <scope>NUCLEOTIDE SEQUENCE</scope>
    <source>
        <strain evidence="3">LV_2022a</strain>
    </source>
</reference>
<organism evidence="3 4">
    <name type="scientific">Schistosoma mekongi</name>
    <name type="common">Parasitic worm</name>
    <dbReference type="NCBI Taxonomy" id="38744"/>
    <lineage>
        <taxon>Eukaryota</taxon>
        <taxon>Metazoa</taxon>
        <taxon>Spiralia</taxon>
        <taxon>Lophotrochozoa</taxon>
        <taxon>Platyhelminthes</taxon>
        <taxon>Trematoda</taxon>
        <taxon>Digenea</taxon>
        <taxon>Strigeidida</taxon>
        <taxon>Schistosomatoidea</taxon>
        <taxon>Schistosomatidae</taxon>
        <taxon>Schistosoma</taxon>
    </lineage>
</organism>
<evidence type="ECO:0000313" key="3">
    <source>
        <dbReference type="EMBL" id="KAK4476268.1"/>
    </source>
</evidence>
<dbReference type="GO" id="GO:0005739">
    <property type="term" value="C:mitochondrion"/>
    <property type="evidence" value="ECO:0007669"/>
    <property type="project" value="TreeGrafter"/>
</dbReference>
<feature type="region of interest" description="Disordered" evidence="1">
    <location>
        <begin position="359"/>
        <end position="380"/>
    </location>
</feature>
<keyword evidence="4" id="KW-1185">Reference proteome</keyword>
<dbReference type="PANTHER" id="PTHR13113:SF1">
    <property type="entry name" value="EVOLUTIONARILY CONSERVED SIGNALING INTERMEDIATE IN TOLL PATHWAY, MITOCHONDRIAL"/>
    <property type="match status" value="1"/>
</dbReference>
<comment type="caution">
    <text evidence="3">The sequence shown here is derived from an EMBL/GenBank/DDBJ whole genome shotgun (WGS) entry which is preliminary data.</text>
</comment>
<proteinExistence type="predicted"/>
<dbReference type="GO" id="GO:0007178">
    <property type="term" value="P:cell surface receptor protein serine/threonine kinase signaling pathway"/>
    <property type="evidence" value="ECO:0007669"/>
    <property type="project" value="TreeGrafter"/>
</dbReference>
<dbReference type="InterPro" id="IPR010418">
    <property type="entry name" value="ECSIT"/>
</dbReference>
<evidence type="ECO:0000256" key="1">
    <source>
        <dbReference type="SAM" id="MobiDB-lite"/>
    </source>
</evidence>
<dbReference type="AlphaFoldDB" id="A0AAE1ZLL7"/>